<evidence type="ECO:0000313" key="2">
    <source>
        <dbReference type="EMBL" id="PVU86431.1"/>
    </source>
</evidence>
<evidence type="ECO:0000256" key="1">
    <source>
        <dbReference type="SAM" id="Phobius"/>
    </source>
</evidence>
<feature type="non-terminal residue" evidence="2">
    <location>
        <position position="1"/>
    </location>
</feature>
<comment type="caution">
    <text evidence="2">The sequence shown here is derived from an EMBL/GenBank/DDBJ whole genome shotgun (WGS) entry which is preliminary data.</text>
</comment>
<organism evidence="2 3">
    <name type="scientific">Smittium simulii</name>
    <dbReference type="NCBI Taxonomy" id="133385"/>
    <lineage>
        <taxon>Eukaryota</taxon>
        <taxon>Fungi</taxon>
        <taxon>Fungi incertae sedis</taxon>
        <taxon>Zoopagomycota</taxon>
        <taxon>Kickxellomycotina</taxon>
        <taxon>Harpellomycetes</taxon>
        <taxon>Harpellales</taxon>
        <taxon>Legeriomycetaceae</taxon>
        <taxon>Smittium</taxon>
    </lineage>
</organism>
<dbReference type="Proteomes" id="UP000245383">
    <property type="component" value="Unassembled WGS sequence"/>
</dbReference>
<accession>A0A2T9Y270</accession>
<reference evidence="2 3" key="1">
    <citation type="journal article" date="2018" name="MBio">
        <title>Comparative Genomics Reveals the Core Gene Toolbox for the Fungus-Insect Symbiosis.</title>
        <authorList>
            <person name="Wang Y."/>
            <person name="Stata M."/>
            <person name="Wang W."/>
            <person name="Stajich J.E."/>
            <person name="White M.M."/>
            <person name="Moncalvo J.M."/>
        </authorList>
    </citation>
    <scope>NUCLEOTIDE SEQUENCE [LARGE SCALE GENOMIC DNA]</scope>
    <source>
        <strain evidence="2 3">SWE-8-4</strain>
    </source>
</reference>
<keyword evidence="1" id="KW-0472">Membrane</keyword>
<keyword evidence="1" id="KW-1133">Transmembrane helix</keyword>
<feature type="transmembrane region" description="Helical" evidence="1">
    <location>
        <begin position="122"/>
        <end position="144"/>
    </location>
</feature>
<keyword evidence="3" id="KW-1185">Reference proteome</keyword>
<evidence type="ECO:0000313" key="3">
    <source>
        <dbReference type="Proteomes" id="UP000245383"/>
    </source>
</evidence>
<name>A0A2T9Y270_9FUNG</name>
<gene>
    <name evidence="2" type="ORF">BB561_006706</name>
</gene>
<protein>
    <submittedName>
        <fullName evidence="2">Uncharacterized protein</fullName>
    </submittedName>
</protein>
<proteinExistence type="predicted"/>
<dbReference type="EMBL" id="MBFR01000671">
    <property type="protein sequence ID" value="PVU86431.1"/>
    <property type="molecule type" value="Genomic_DNA"/>
</dbReference>
<dbReference type="AlphaFoldDB" id="A0A2T9Y270"/>
<sequence>DTEAGTSCNWMGLELVYPELKTHINMCLKYEMEHTRQHSAMQSLGLLKKNLLKNAHSAETLLLKQLSICYLNVVDAQVATKPPLLPASISMRLVGKLLGGGLKLSSTRIRKDPTVLCVKTTLANIIFLALYATTWLILSGKVTLASQKMIYRFNTFLNSTIDKKNI</sequence>
<keyword evidence="1" id="KW-0812">Transmembrane</keyword>